<evidence type="ECO:0008006" key="3">
    <source>
        <dbReference type="Google" id="ProtNLM"/>
    </source>
</evidence>
<dbReference type="RefSeq" id="WP_243520388.1">
    <property type="nucleotide sequence ID" value="NZ_CP094535.1"/>
</dbReference>
<dbReference type="EMBL" id="CP094535">
    <property type="protein sequence ID" value="UOE36482.1"/>
    <property type="molecule type" value="Genomic_DNA"/>
</dbReference>
<keyword evidence="1" id="KW-0614">Plasmid</keyword>
<geneLocation type="plasmid" evidence="1 2">
    <name>unnamed1</name>
</geneLocation>
<protein>
    <recommendedName>
        <fullName evidence="3">ImmA/IrrE family metallo-endopeptidase</fullName>
    </recommendedName>
</protein>
<proteinExistence type="predicted"/>
<dbReference type="Proteomes" id="UP000831390">
    <property type="component" value="Plasmid unnamed1"/>
</dbReference>
<accession>A0ABY4BDV2</accession>
<organism evidence="1 2">
    <name type="scientific">Hymenobacter monticola</name>
    <dbReference type="NCBI Taxonomy" id="1705399"/>
    <lineage>
        <taxon>Bacteria</taxon>
        <taxon>Pseudomonadati</taxon>
        <taxon>Bacteroidota</taxon>
        <taxon>Cytophagia</taxon>
        <taxon>Cytophagales</taxon>
        <taxon>Hymenobacteraceae</taxon>
        <taxon>Hymenobacter</taxon>
    </lineage>
</organism>
<name>A0ABY4BDV2_9BACT</name>
<sequence>MIDKFSDIDALLNGLMKPDKQTLQALFDKKLLELDMALTNACKIIDIQPRTLKGILSGTQKLVDITNLAKLASFLQLSKEQVVKLYLDAVEEHFPTDTITPDRISFIKENFDLAVLRKAGLLDNITDFAHIEKRLTARLGLKSIFEYRKPNVDIAFSSGNFKTENNLTRAYWVNAATVAFKEIGNPYPYSRDELIKLVPQLRWYTTNVDLGLVDVVKQLYKVGITVIFQQSLQTLQLRGATFSVNGKPCIALTNYVGFYPTVWFALVHELYHVLFDWEEIKANKYHLTDDSNEQLSVREREKEADDFARGYLFSKEKTDQVRRFINDAEYVAEFAAENHVHPSFPYVFTARDSDSRSAWALARANSPDVNRAVGLIDMTCHGTEMVEEKIQKVKFKVYA</sequence>
<evidence type="ECO:0000313" key="1">
    <source>
        <dbReference type="EMBL" id="UOE36482.1"/>
    </source>
</evidence>
<keyword evidence="2" id="KW-1185">Reference proteome</keyword>
<evidence type="ECO:0000313" key="2">
    <source>
        <dbReference type="Proteomes" id="UP000831390"/>
    </source>
</evidence>
<gene>
    <name evidence="1" type="ORF">MTP16_23630</name>
</gene>
<reference evidence="1 2" key="1">
    <citation type="submission" date="2022-03" db="EMBL/GenBank/DDBJ databases">
        <title>Hymenobactersp. isolated from the air.</title>
        <authorList>
            <person name="Won M."/>
            <person name="Kwon S.-W."/>
        </authorList>
    </citation>
    <scope>NUCLEOTIDE SEQUENCE [LARGE SCALE GENOMIC DNA]</scope>
    <source>
        <strain evidence="1 2">KACC 22596</strain>
        <plasmid evidence="1 2">unnamed1</plasmid>
    </source>
</reference>